<dbReference type="Pfam" id="PF05013">
    <property type="entry name" value="FGase"/>
    <property type="match status" value="1"/>
</dbReference>
<accession>A0ABU7LZ50</accession>
<evidence type="ECO:0000313" key="1">
    <source>
        <dbReference type="EMBL" id="MEE2566731.1"/>
    </source>
</evidence>
<dbReference type="EC" id="3.5.1.68" evidence="1"/>
<organism evidence="1 2">
    <name type="scientific">Hyphobacterium marinum</name>
    <dbReference type="NCBI Taxonomy" id="3116574"/>
    <lineage>
        <taxon>Bacteria</taxon>
        <taxon>Pseudomonadati</taxon>
        <taxon>Pseudomonadota</taxon>
        <taxon>Alphaproteobacteria</taxon>
        <taxon>Maricaulales</taxon>
        <taxon>Maricaulaceae</taxon>
        <taxon>Hyphobacterium</taxon>
    </lineage>
</organism>
<dbReference type="InterPro" id="IPR007709">
    <property type="entry name" value="N-FG_amidohydro"/>
</dbReference>
<dbReference type="SUPFAM" id="SSF53187">
    <property type="entry name" value="Zn-dependent exopeptidases"/>
    <property type="match status" value="1"/>
</dbReference>
<protein>
    <submittedName>
        <fullName evidence="1">N-formylglutamate deformylase</fullName>
        <ecNumber evidence="1">3.5.1.68</ecNumber>
    </submittedName>
</protein>
<keyword evidence="1" id="KW-0378">Hydrolase</keyword>
<proteinExistence type="predicted"/>
<dbReference type="InterPro" id="IPR010247">
    <property type="entry name" value="HutG_amidohyd"/>
</dbReference>
<dbReference type="Proteomes" id="UP001310692">
    <property type="component" value="Unassembled WGS sequence"/>
</dbReference>
<evidence type="ECO:0000313" key="2">
    <source>
        <dbReference type="Proteomes" id="UP001310692"/>
    </source>
</evidence>
<dbReference type="GO" id="GO:0050129">
    <property type="term" value="F:N-formylglutamate deformylase activity"/>
    <property type="evidence" value="ECO:0007669"/>
    <property type="project" value="UniProtKB-EC"/>
</dbReference>
<gene>
    <name evidence="1" type="primary">hutG</name>
    <name evidence="1" type="ORF">V0U35_08570</name>
</gene>
<dbReference type="EMBL" id="JAZDRO010000003">
    <property type="protein sequence ID" value="MEE2566731.1"/>
    <property type="molecule type" value="Genomic_DNA"/>
</dbReference>
<dbReference type="Gene3D" id="3.40.630.40">
    <property type="entry name" value="Zn-dependent exopeptidases"/>
    <property type="match status" value="1"/>
</dbReference>
<name>A0ABU7LZ50_9PROT</name>
<comment type="caution">
    <text evidence="1">The sequence shown here is derived from an EMBL/GenBank/DDBJ whole genome shotgun (WGS) entry which is preliminary data.</text>
</comment>
<sequence>MADIFDLKRGKEPLVVSIPHSGTEVPEEIRARLTSAADGLPDTDWHVDRLYNFLSSMGATVIKANYSRYVVDLNRDPTGASLYPGQATTGFLPETRFDGEALYADGDEPGEDEIEPRRARYFDPYHRALSEELARIRAIHGYVVLYDAHSIASAVPRLFDGELPVLNLGTNGGQSCAREIEQAAVKAMLDQEDFEAIANGRFKGGWITRSYGRPQHNVHALQMELAQRAYMDEASGEFDGARANLLRPVLKTIIERALAAAEKLHWEITK</sequence>
<reference evidence="1 2" key="1">
    <citation type="submission" date="2024-01" db="EMBL/GenBank/DDBJ databases">
        <title>Hyphobacterium bacterium isolated from marine sediment.</title>
        <authorList>
            <person name="Zhao S."/>
        </authorList>
    </citation>
    <scope>NUCLEOTIDE SEQUENCE [LARGE SCALE GENOMIC DNA]</scope>
    <source>
        <strain evidence="1 2">Y60-23</strain>
    </source>
</reference>
<dbReference type="RefSeq" id="WP_330196282.1">
    <property type="nucleotide sequence ID" value="NZ_JAZDRO010000003.1"/>
</dbReference>
<keyword evidence="2" id="KW-1185">Reference proteome</keyword>
<dbReference type="NCBIfam" id="TIGR02017">
    <property type="entry name" value="hutG_amidohyd"/>
    <property type="match status" value="1"/>
</dbReference>